<dbReference type="GO" id="GO:0008775">
    <property type="term" value="F:acetate CoA-transferase activity"/>
    <property type="evidence" value="ECO:0007669"/>
    <property type="project" value="InterPro"/>
</dbReference>
<dbReference type="Gene3D" id="3.40.1080.10">
    <property type="entry name" value="Glutaconate Coenzyme A-transferase"/>
    <property type="match status" value="1"/>
</dbReference>
<reference evidence="2 3" key="1">
    <citation type="submission" date="2016-10" db="EMBL/GenBank/DDBJ databases">
        <authorList>
            <person name="de Groot N.N."/>
        </authorList>
    </citation>
    <scope>NUCLEOTIDE SEQUENCE [LARGE SCALE GENOMIC DNA]</scope>
    <source>
        <strain evidence="2 3">DSM 8512</strain>
    </source>
</reference>
<accession>A0A1H8EKR7</accession>
<evidence type="ECO:0000259" key="1">
    <source>
        <dbReference type="Pfam" id="PF13336"/>
    </source>
</evidence>
<gene>
    <name evidence="2" type="ORF">SAMN04489859_1002130</name>
</gene>
<dbReference type="EMBL" id="FODE01000002">
    <property type="protein sequence ID" value="SEN19986.1"/>
    <property type="molecule type" value="Genomic_DNA"/>
</dbReference>
<dbReference type="AlphaFoldDB" id="A0A1H8EKR7"/>
<dbReference type="Gene3D" id="3.30.750.70">
    <property type="entry name" value="4-hydroxybutyrate coenzyme like domains"/>
    <property type="match status" value="1"/>
</dbReference>
<dbReference type="InterPro" id="IPR038460">
    <property type="entry name" value="AcetylCoA_hyd_C_sf"/>
</dbReference>
<dbReference type="Gene3D" id="3.40.1080.20">
    <property type="entry name" value="Acetyl-CoA hydrolase/transferase C-terminal domain"/>
    <property type="match status" value="1"/>
</dbReference>
<dbReference type="SUPFAM" id="SSF100950">
    <property type="entry name" value="NagB/RpiA/CoA transferase-like"/>
    <property type="match status" value="1"/>
</dbReference>
<dbReference type="GO" id="GO:0016787">
    <property type="term" value="F:hydrolase activity"/>
    <property type="evidence" value="ECO:0007669"/>
    <property type="project" value="UniProtKB-KW"/>
</dbReference>
<sequence length="610" mass="67151">MTRHDNADAVAREIVSRTDGTIRLALPLGLGKPVSIANALVRLACEDPRIELSIFTALTLERPQPGSGIERRFLEPALDRLFGAYPQLLYADLLRRGDLPDNIRVSEFFFMAGRWSDVAQAQQDYISVNYTHALDLLVGMRPNVVAQLVAEADGRFSLSGNTDISADLFRMRRDGVLDFLAVAETHAELPFFAGQDAILSPKEFALVLDRPGDYELFSAPRRLVDNASHAIGLHVSRLIEDGGTLQIGIGSVGDAVANALLLRHRGLDQALQEDCPFTRPQGADGPFTTGLYAVTEMLVGGLLELFDEGVIDREVDGCAIHAGFFVETRDFYRRLRQMEPGRRARIGMVPVSFTNQLYGDEPGRRAARKKARFVNAAMQVSLLGDVMSDTVTDGKVISGIGGQFNFVEQAFALDDGRAIITLPATRMAKGRLRSNLSWSLPSVSVPRHMRDIVVTEYGIADLRGKTDAQTVAALIGIADSRFQPGLLRRAKSVGKLPQDFRLPVSATRNSPKRLDDWLDPHRTLLPRFPFGTDFSEIEQRLLPAMTVLKNLSATVRGKARLLAAAFGKAASPDEERMMRRMGFDGRRNSMEALALRGALRLNQRSGGRMV</sequence>
<dbReference type="RefSeq" id="WP_090610355.1">
    <property type="nucleotide sequence ID" value="NZ_CP067127.1"/>
</dbReference>
<dbReference type="Proteomes" id="UP000199054">
    <property type="component" value="Unassembled WGS sequence"/>
</dbReference>
<organism evidence="2 3">
    <name type="scientific">Paracoccus alcaliphilus</name>
    <dbReference type="NCBI Taxonomy" id="34002"/>
    <lineage>
        <taxon>Bacteria</taxon>
        <taxon>Pseudomonadati</taxon>
        <taxon>Pseudomonadota</taxon>
        <taxon>Alphaproteobacteria</taxon>
        <taxon>Rhodobacterales</taxon>
        <taxon>Paracoccaceae</taxon>
        <taxon>Paracoccus</taxon>
    </lineage>
</organism>
<dbReference type="GO" id="GO:0006083">
    <property type="term" value="P:acetate metabolic process"/>
    <property type="evidence" value="ECO:0007669"/>
    <property type="project" value="InterPro"/>
</dbReference>
<proteinExistence type="predicted"/>
<keyword evidence="2" id="KW-0378">Hydrolase</keyword>
<evidence type="ECO:0000313" key="2">
    <source>
        <dbReference type="EMBL" id="SEN19986.1"/>
    </source>
</evidence>
<dbReference type="InterPro" id="IPR046433">
    <property type="entry name" value="ActCoA_hydro"/>
</dbReference>
<feature type="domain" description="Acetyl-CoA hydrolase/transferase C-terminal" evidence="1">
    <location>
        <begin position="342"/>
        <end position="489"/>
    </location>
</feature>
<dbReference type="Pfam" id="PF13336">
    <property type="entry name" value="AcetylCoA_hyd_C"/>
    <property type="match status" value="1"/>
</dbReference>
<dbReference type="OrthoDB" id="9801795at2"/>
<keyword evidence="3" id="KW-1185">Reference proteome</keyword>
<dbReference type="InterPro" id="IPR026888">
    <property type="entry name" value="AcetylCoA_hyd_C"/>
</dbReference>
<evidence type="ECO:0000313" key="3">
    <source>
        <dbReference type="Proteomes" id="UP000199054"/>
    </source>
</evidence>
<dbReference type="PANTHER" id="PTHR21432:SF20">
    <property type="entry name" value="ACETYL-COA HYDROLASE"/>
    <property type="match status" value="1"/>
</dbReference>
<name>A0A1H8EKR7_9RHOB</name>
<dbReference type="PANTHER" id="PTHR21432">
    <property type="entry name" value="ACETYL-COA HYDROLASE-RELATED"/>
    <property type="match status" value="1"/>
</dbReference>
<dbReference type="STRING" id="34002.SAMN04489859_1002130"/>
<dbReference type="InterPro" id="IPR037171">
    <property type="entry name" value="NagB/RpiA_transferase-like"/>
</dbReference>
<protein>
    <submittedName>
        <fullName evidence="2">Acyl-CoA hydrolase</fullName>
    </submittedName>
</protein>